<keyword evidence="2" id="KW-1185">Reference proteome</keyword>
<protein>
    <submittedName>
        <fullName evidence="1">Uncharacterized protein</fullName>
    </submittedName>
</protein>
<accession>A0ACC2PRP3</accession>
<proteinExistence type="predicted"/>
<gene>
    <name evidence="1" type="ORF">QAD02_021414</name>
</gene>
<evidence type="ECO:0000313" key="2">
    <source>
        <dbReference type="Proteomes" id="UP001239111"/>
    </source>
</evidence>
<dbReference type="EMBL" id="CM056741">
    <property type="protein sequence ID" value="KAJ8685621.1"/>
    <property type="molecule type" value="Genomic_DNA"/>
</dbReference>
<comment type="caution">
    <text evidence="1">The sequence shown here is derived from an EMBL/GenBank/DDBJ whole genome shotgun (WGS) entry which is preliminary data.</text>
</comment>
<organism evidence="1 2">
    <name type="scientific">Eretmocerus hayati</name>
    <dbReference type="NCBI Taxonomy" id="131215"/>
    <lineage>
        <taxon>Eukaryota</taxon>
        <taxon>Metazoa</taxon>
        <taxon>Ecdysozoa</taxon>
        <taxon>Arthropoda</taxon>
        <taxon>Hexapoda</taxon>
        <taxon>Insecta</taxon>
        <taxon>Pterygota</taxon>
        <taxon>Neoptera</taxon>
        <taxon>Endopterygota</taxon>
        <taxon>Hymenoptera</taxon>
        <taxon>Apocrita</taxon>
        <taxon>Proctotrupomorpha</taxon>
        <taxon>Chalcidoidea</taxon>
        <taxon>Aphelinidae</taxon>
        <taxon>Aphelininae</taxon>
        <taxon>Eretmocerus</taxon>
    </lineage>
</organism>
<name>A0ACC2PRP3_9HYME</name>
<sequence length="151" mass="16742">MAPKRLQYLYKENVPIPRQVIPSIRKGIGDHNPSLWKDNCTNHQVLFNHFHPTPKDHQDADTNMNLGVTGGQKQSGDGFDAADVVMEELSNTPMEVVEPLNQQSVQVDAENICDYNNSIEALGTSPEEVSKSISIVSLTLLSSIFVLIMTH</sequence>
<evidence type="ECO:0000313" key="1">
    <source>
        <dbReference type="EMBL" id="KAJ8685621.1"/>
    </source>
</evidence>
<dbReference type="Proteomes" id="UP001239111">
    <property type="component" value="Chromosome 1"/>
</dbReference>
<reference evidence="1" key="1">
    <citation type="submission" date="2023-04" db="EMBL/GenBank/DDBJ databases">
        <title>A chromosome-level genome assembly of the parasitoid wasp Eretmocerus hayati.</title>
        <authorList>
            <person name="Zhong Y."/>
            <person name="Liu S."/>
            <person name="Liu Y."/>
        </authorList>
    </citation>
    <scope>NUCLEOTIDE SEQUENCE</scope>
    <source>
        <strain evidence="1">ZJU_SS_LIU_2023</strain>
    </source>
</reference>